<comment type="caution">
    <text evidence="2">The sequence shown here is derived from an EMBL/GenBank/DDBJ whole genome shotgun (WGS) entry which is preliminary data.</text>
</comment>
<dbReference type="EMBL" id="JACEIK010000759">
    <property type="protein sequence ID" value="MCD7461842.1"/>
    <property type="molecule type" value="Genomic_DNA"/>
</dbReference>
<dbReference type="Gene3D" id="3.30.420.10">
    <property type="entry name" value="Ribonuclease H-like superfamily/Ribonuclease H"/>
    <property type="match status" value="1"/>
</dbReference>
<reference evidence="2 3" key="1">
    <citation type="journal article" date="2021" name="BMC Genomics">
        <title>Datura genome reveals duplications of psychoactive alkaloid biosynthetic genes and high mutation rate following tissue culture.</title>
        <authorList>
            <person name="Rajewski A."/>
            <person name="Carter-House D."/>
            <person name="Stajich J."/>
            <person name="Litt A."/>
        </authorList>
    </citation>
    <scope>NUCLEOTIDE SEQUENCE [LARGE SCALE GENOMIC DNA]</scope>
    <source>
        <strain evidence="2">AR-01</strain>
    </source>
</reference>
<sequence>MGFADVATIMEKSKTAGNDAFYVRIKDADVVGTKGRRLSVATNMIAKAISIKEGLEICIPRQFYPAIVETDSLAMVNIINGIWKIPWFVTMEVNTIKRSMERVL</sequence>
<organism evidence="2 3">
    <name type="scientific">Datura stramonium</name>
    <name type="common">Jimsonweed</name>
    <name type="synonym">Common thornapple</name>
    <dbReference type="NCBI Taxonomy" id="4076"/>
    <lineage>
        <taxon>Eukaryota</taxon>
        <taxon>Viridiplantae</taxon>
        <taxon>Streptophyta</taxon>
        <taxon>Embryophyta</taxon>
        <taxon>Tracheophyta</taxon>
        <taxon>Spermatophyta</taxon>
        <taxon>Magnoliopsida</taxon>
        <taxon>eudicotyledons</taxon>
        <taxon>Gunneridae</taxon>
        <taxon>Pentapetalae</taxon>
        <taxon>asterids</taxon>
        <taxon>lamiids</taxon>
        <taxon>Solanales</taxon>
        <taxon>Solanaceae</taxon>
        <taxon>Solanoideae</taxon>
        <taxon>Datureae</taxon>
        <taxon>Datura</taxon>
    </lineage>
</organism>
<name>A0ABS8SSA8_DATST</name>
<gene>
    <name evidence="2" type="ORF">HAX54_047231</name>
</gene>
<dbReference type="Pfam" id="PF13456">
    <property type="entry name" value="RVT_3"/>
    <property type="match status" value="1"/>
</dbReference>
<evidence type="ECO:0000313" key="2">
    <source>
        <dbReference type="EMBL" id="MCD7461842.1"/>
    </source>
</evidence>
<feature type="domain" description="RNase H type-1" evidence="1">
    <location>
        <begin position="11"/>
        <end position="84"/>
    </location>
</feature>
<dbReference type="InterPro" id="IPR002156">
    <property type="entry name" value="RNaseH_domain"/>
</dbReference>
<accession>A0ABS8SSA8</accession>
<evidence type="ECO:0000313" key="3">
    <source>
        <dbReference type="Proteomes" id="UP000823775"/>
    </source>
</evidence>
<proteinExistence type="predicted"/>
<dbReference type="InterPro" id="IPR012337">
    <property type="entry name" value="RNaseH-like_sf"/>
</dbReference>
<protein>
    <recommendedName>
        <fullName evidence="1">RNase H type-1 domain-containing protein</fullName>
    </recommendedName>
</protein>
<dbReference type="InterPro" id="IPR036397">
    <property type="entry name" value="RNaseH_sf"/>
</dbReference>
<dbReference type="SUPFAM" id="SSF53098">
    <property type="entry name" value="Ribonuclease H-like"/>
    <property type="match status" value="1"/>
</dbReference>
<evidence type="ECO:0000259" key="1">
    <source>
        <dbReference type="Pfam" id="PF13456"/>
    </source>
</evidence>
<keyword evidence="3" id="KW-1185">Reference proteome</keyword>
<dbReference type="Proteomes" id="UP000823775">
    <property type="component" value="Unassembled WGS sequence"/>
</dbReference>